<feature type="repeat" description="TPR" evidence="3">
    <location>
        <begin position="50"/>
        <end position="83"/>
    </location>
</feature>
<feature type="repeat" description="TPR" evidence="3">
    <location>
        <begin position="219"/>
        <end position="252"/>
    </location>
</feature>
<dbReference type="Proteomes" id="UP001139414">
    <property type="component" value="Unassembled WGS sequence"/>
</dbReference>
<keyword evidence="5" id="KW-1185">Reference proteome</keyword>
<feature type="repeat" description="TPR" evidence="3">
    <location>
        <begin position="253"/>
        <end position="286"/>
    </location>
</feature>
<proteinExistence type="predicted"/>
<evidence type="ECO:0000256" key="1">
    <source>
        <dbReference type="ARBA" id="ARBA00022737"/>
    </source>
</evidence>
<dbReference type="PANTHER" id="PTHR45586">
    <property type="entry name" value="TPR REPEAT-CONTAINING PROTEIN PA4667"/>
    <property type="match status" value="1"/>
</dbReference>
<dbReference type="Pfam" id="PF13181">
    <property type="entry name" value="TPR_8"/>
    <property type="match status" value="1"/>
</dbReference>
<dbReference type="InterPro" id="IPR019734">
    <property type="entry name" value="TPR_rpt"/>
</dbReference>
<dbReference type="RefSeq" id="WP_229341771.1">
    <property type="nucleotide sequence ID" value="NZ_JAJBZG010000005.1"/>
</dbReference>
<evidence type="ECO:0000313" key="4">
    <source>
        <dbReference type="EMBL" id="MCB7482298.1"/>
    </source>
</evidence>
<feature type="repeat" description="TPR" evidence="3">
    <location>
        <begin position="288"/>
        <end position="321"/>
    </location>
</feature>
<accession>A0A9X1RXC2</accession>
<dbReference type="SMART" id="SM00028">
    <property type="entry name" value="TPR"/>
    <property type="match status" value="6"/>
</dbReference>
<feature type="repeat" description="TPR" evidence="3">
    <location>
        <begin position="185"/>
        <end position="218"/>
    </location>
</feature>
<dbReference type="Pfam" id="PF14559">
    <property type="entry name" value="TPR_19"/>
    <property type="match status" value="1"/>
</dbReference>
<gene>
    <name evidence="4" type="ORF">LGQ90_13580</name>
</gene>
<name>A0A9X1RXC2_9FLAO</name>
<dbReference type="PANTHER" id="PTHR45586:SF1">
    <property type="entry name" value="LIPOPOLYSACCHARIDE ASSEMBLY PROTEIN B"/>
    <property type="match status" value="1"/>
</dbReference>
<dbReference type="PROSITE" id="PS50005">
    <property type="entry name" value="TPR"/>
    <property type="match status" value="5"/>
</dbReference>
<dbReference type="Gene3D" id="1.25.40.10">
    <property type="entry name" value="Tetratricopeptide repeat domain"/>
    <property type="match status" value="3"/>
</dbReference>
<dbReference type="PROSITE" id="PS50293">
    <property type="entry name" value="TPR_REGION"/>
    <property type="match status" value="1"/>
</dbReference>
<dbReference type="Pfam" id="PF13176">
    <property type="entry name" value="TPR_7"/>
    <property type="match status" value="1"/>
</dbReference>
<dbReference type="SUPFAM" id="SSF48452">
    <property type="entry name" value="TPR-like"/>
    <property type="match status" value="1"/>
</dbReference>
<evidence type="ECO:0000256" key="2">
    <source>
        <dbReference type="ARBA" id="ARBA00022803"/>
    </source>
</evidence>
<keyword evidence="1" id="KW-0677">Repeat</keyword>
<sequence>MQIRLTLLLILSCSLSLYSQEEIRTADSLSAVGEKTEAIELLETLEPKTESIYLKLAKIQQANGQNEEALQNYKNVLDKNPEKILTAVDYGELLLESGKLDKADSLFSILSEKYPENAGFLYRIGLAKEMKKDSSAIKYFFKTVSKDFTHQGGIYKIAKHYLKSGKSYNAIHICNTGLEARPDNVSLLSILGQAYSRSLQFEKAIAPYERLLELGESSEFILEKLAKAYRVTSQTEKAIETYKKMLDINDMNSAVHSNLGALYLRTNETEKAQQHFTMALLIKKQPVDREYLNIGLTFKRQENFKEAFENFESALEENPDNERALLERAIAADGYFEDKKAVLKLYESYLKKFGESGRNDMISVANYRISELKSDIHQAK</sequence>
<protein>
    <submittedName>
        <fullName evidence="4">Tetratricopeptide repeat protein</fullName>
    </submittedName>
</protein>
<evidence type="ECO:0000313" key="5">
    <source>
        <dbReference type="Proteomes" id="UP001139414"/>
    </source>
</evidence>
<dbReference type="EMBL" id="JAJBZG010000005">
    <property type="protein sequence ID" value="MCB7482298.1"/>
    <property type="molecule type" value="Genomic_DNA"/>
</dbReference>
<evidence type="ECO:0000256" key="3">
    <source>
        <dbReference type="PROSITE-ProRule" id="PRU00339"/>
    </source>
</evidence>
<organism evidence="4 5">
    <name type="scientific">Christiangramia sediminis</name>
    <dbReference type="NCBI Taxonomy" id="2881336"/>
    <lineage>
        <taxon>Bacteria</taxon>
        <taxon>Pseudomonadati</taxon>
        <taxon>Bacteroidota</taxon>
        <taxon>Flavobacteriia</taxon>
        <taxon>Flavobacteriales</taxon>
        <taxon>Flavobacteriaceae</taxon>
        <taxon>Christiangramia</taxon>
    </lineage>
</organism>
<dbReference type="InterPro" id="IPR051012">
    <property type="entry name" value="CellSynth/LPSAsmb/PSIAsmb"/>
</dbReference>
<keyword evidence="2 3" id="KW-0802">TPR repeat</keyword>
<comment type="caution">
    <text evidence="4">The sequence shown here is derived from an EMBL/GenBank/DDBJ whole genome shotgun (WGS) entry which is preliminary data.</text>
</comment>
<dbReference type="InterPro" id="IPR011990">
    <property type="entry name" value="TPR-like_helical_dom_sf"/>
</dbReference>
<dbReference type="AlphaFoldDB" id="A0A9X1RXC2"/>
<reference evidence="4" key="1">
    <citation type="submission" date="2021-10" db="EMBL/GenBank/DDBJ databases">
        <title>Gramella sp. ASW11-100T, isolated from marine sediment.</title>
        <authorList>
            <person name="Xia C."/>
        </authorList>
    </citation>
    <scope>NUCLEOTIDE SEQUENCE</scope>
    <source>
        <strain evidence="4">ASW11-100</strain>
    </source>
</reference>